<keyword evidence="5" id="KW-0418">Kinase</keyword>
<dbReference type="SUPFAM" id="SSF56112">
    <property type="entry name" value="Protein kinase-like (PK-like)"/>
    <property type="match status" value="2"/>
</dbReference>
<proteinExistence type="predicted"/>
<comment type="catalytic activity">
    <reaction evidence="7">
        <text>L-threonyl-[protein] + ATP = O-phospho-L-threonyl-[protein] + ADP + H(+)</text>
        <dbReference type="Rhea" id="RHEA:46608"/>
        <dbReference type="Rhea" id="RHEA-COMP:11060"/>
        <dbReference type="Rhea" id="RHEA-COMP:11605"/>
        <dbReference type="ChEBI" id="CHEBI:15378"/>
        <dbReference type="ChEBI" id="CHEBI:30013"/>
        <dbReference type="ChEBI" id="CHEBI:30616"/>
        <dbReference type="ChEBI" id="CHEBI:61977"/>
        <dbReference type="ChEBI" id="CHEBI:456216"/>
        <dbReference type="EC" id="2.7.11.1"/>
    </reaction>
</comment>
<dbReference type="EC" id="2.7.11.1" evidence="1"/>
<comment type="catalytic activity">
    <reaction evidence="8">
        <text>L-seryl-[protein] + ATP = O-phospho-L-seryl-[protein] + ADP + H(+)</text>
        <dbReference type="Rhea" id="RHEA:17989"/>
        <dbReference type="Rhea" id="RHEA-COMP:9863"/>
        <dbReference type="Rhea" id="RHEA-COMP:11604"/>
        <dbReference type="ChEBI" id="CHEBI:15378"/>
        <dbReference type="ChEBI" id="CHEBI:29999"/>
        <dbReference type="ChEBI" id="CHEBI:30616"/>
        <dbReference type="ChEBI" id="CHEBI:83421"/>
        <dbReference type="ChEBI" id="CHEBI:456216"/>
        <dbReference type="EC" id="2.7.11.1"/>
    </reaction>
</comment>
<feature type="region of interest" description="Disordered" evidence="9">
    <location>
        <begin position="87"/>
        <end position="148"/>
    </location>
</feature>
<protein>
    <recommendedName>
        <fullName evidence="1">non-specific serine/threonine protein kinase</fullName>
        <ecNumber evidence="1">2.7.11.1</ecNumber>
    </recommendedName>
</protein>
<evidence type="ECO:0000256" key="8">
    <source>
        <dbReference type="ARBA" id="ARBA00048679"/>
    </source>
</evidence>
<accession>A0ABS8V2Z8</accession>
<comment type="caution">
    <text evidence="11">The sequence shown here is derived from an EMBL/GenBank/DDBJ whole genome shotgun (WGS) entry which is preliminary data.</text>
</comment>
<evidence type="ECO:0000256" key="1">
    <source>
        <dbReference type="ARBA" id="ARBA00012513"/>
    </source>
</evidence>
<dbReference type="Gene3D" id="3.30.200.20">
    <property type="entry name" value="Phosphorylase Kinase, domain 1"/>
    <property type="match status" value="1"/>
</dbReference>
<evidence type="ECO:0000256" key="7">
    <source>
        <dbReference type="ARBA" id="ARBA00047899"/>
    </source>
</evidence>
<feature type="region of interest" description="Disordered" evidence="9">
    <location>
        <begin position="1"/>
        <end position="32"/>
    </location>
</feature>
<evidence type="ECO:0000256" key="2">
    <source>
        <dbReference type="ARBA" id="ARBA00022527"/>
    </source>
</evidence>
<gene>
    <name evidence="11" type="ORF">HAX54_027273</name>
</gene>
<evidence type="ECO:0000256" key="9">
    <source>
        <dbReference type="SAM" id="MobiDB-lite"/>
    </source>
</evidence>
<dbReference type="SMART" id="SM00220">
    <property type="entry name" value="S_TKc"/>
    <property type="match status" value="1"/>
</dbReference>
<evidence type="ECO:0000259" key="10">
    <source>
        <dbReference type="PROSITE" id="PS50011"/>
    </source>
</evidence>
<organism evidence="11 12">
    <name type="scientific">Datura stramonium</name>
    <name type="common">Jimsonweed</name>
    <name type="synonym">Common thornapple</name>
    <dbReference type="NCBI Taxonomy" id="4076"/>
    <lineage>
        <taxon>Eukaryota</taxon>
        <taxon>Viridiplantae</taxon>
        <taxon>Streptophyta</taxon>
        <taxon>Embryophyta</taxon>
        <taxon>Tracheophyta</taxon>
        <taxon>Spermatophyta</taxon>
        <taxon>Magnoliopsida</taxon>
        <taxon>eudicotyledons</taxon>
        <taxon>Gunneridae</taxon>
        <taxon>Pentapetalae</taxon>
        <taxon>asterids</taxon>
        <taxon>lamiids</taxon>
        <taxon>Solanales</taxon>
        <taxon>Solanaceae</taxon>
        <taxon>Solanoideae</taxon>
        <taxon>Datureae</taxon>
        <taxon>Datura</taxon>
    </lineage>
</organism>
<feature type="compositionally biased region" description="Basic and acidic residues" evidence="9">
    <location>
        <begin position="130"/>
        <end position="141"/>
    </location>
</feature>
<evidence type="ECO:0000256" key="6">
    <source>
        <dbReference type="ARBA" id="ARBA00022840"/>
    </source>
</evidence>
<evidence type="ECO:0000313" key="11">
    <source>
        <dbReference type="EMBL" id="MCD9641204.1"/>
    </source>
</evidence>
<dbReference type="Pfam" id="PF00069">
    <property type="entry name" value="Pkinase"/>
    <property type="match status" value="1"/>
</dbReference>
<keyword evidence="12" id="KW-1185">Reference proteome</keyword>
<keyword evidence="3" id="KW-0808">Transferase</keyword>
<keyword evidence="2" id="KW-0723">Serine/threonine-protein kinase</keyword>
<keyword evidence="4" id="KW-0547">Nucleotide-binding</keyword>
<evidence type="ECO:0000256" key="5">
    <source>
        <dbReference type="ARBA" id="ARBA00022777"/>
    </source>
</evidence>
<keyword evidence="6" id="KW-0067">ATP-binding</keyword>
<evidence type="ECO:0000313" key="12">
    <source>
        <dbReference type="Proteomes" id="UP000823775"/>
    </source>
</evidence>
<dbReference type="Gene3D" id="1.10.510.10">
    <property type="entry name" value="Transferase(Phosphotransferase) domain 1"/>
    <property type="match status" value="1"/>
</dbReference>
<dbReference type="InterPro" id="IPR000719">
    <property type="entry name" value="Prot_kinase_dom"/>
</dbReference>
<name>A0ABS8V2Z8_DATST</name>
<reference evidence="11 12" key="1">
    <citation type="journal article" date="2021" name="BMC Genomics">
        <title>Datura genome reveals duplications of psychoactive alkaloid biosynthetic genes and high mutation rate following tissue culture.</title>
        <authorList>
            <person name="Rajewski A."/>
            <person name="Carter-House D."/>
            <person name="Stajich J."/>
            <person name="Litt A."/>
        </authorList>
    </citation>
    <scope>NUCLEOTIDE SEQUENCE [LARGE SCALE GENOMIC DNA]</scope>
    <source>
        <strain evidence="11">AR-01</strain>
    </source>
</reference>
<feature type="domain" description="Protein kinase" evidence="10">
    <location>
        <begin position="1"/>
        <end position="325"/>
    </location>
</feature>
<dbReference type="PROSITE" id="PS50011">
    <property type="entry name" value="PROTEIN_KINASE_DOM"/>
    <property type="match status" value="1"/>
</dbReference>
<dbReference type="EMBL" id="JACEIK010003302">
    <property type="protein sequence ID" value="MCD9641204.1"/>
    <property type="molecule type" value="Genomic_DNA"/>
</dbReference>
<dbReference type="Proteomes" id="UP000823775">
    <property type="component" value="Unassembled WGS sequence"/>
</dbReference>
<dbReference type="PANTHER" id="PTHR47634:SF17">
    <property type="entry name" value="PROTEIN KINASE DOMAIN-CONTAINING PROTEIN"/>
    <property type="match status" value="1"/>
</dbReference>
<dbReference type="InterPro" id="IPR051334">
    <property type="entry name" value="SRPK"/>
</dbReference>
<sequence length="335" mass="38286">MAEEEERNGVDGSDTSDYTSEDEGTEDYKRGGYHTTYVALKVQKSAQHYTEAAMDEITILKQIAEGDPDDKKCVVKLLDHFKHSGPNGQHVCMEVSRGDQPDNKASGPEDSTRDDKPEVSSVEEQASIKASEDVSTKEGCQRIRRHKRGSRSARQKLLADVDLKCKLVDFGNACWTYKQFTSDIQTRQYRCPEVILGAKYSTSADLWSLACICFELCTGDVLFDPHSGDNYDRDEDHLALMMELIGTMPRKIALGGRHSREFFNRYGDLRHIRRYVLDSVKCLWKVRISKNKMRMRWQTSLYLSLTLCLRKDRQRFNVLIIHGLLRPSTSCSFFG</sequence>
<dbReference type="InterPro" id="IPR011009">
    <property type="entry name" value="Kinase-like_dom_sf"/>
</dbReference>
<dbReference type="PANTHER" id="PTHR47634">
    <property type="entry name" value="PROTEIN KINASE DOMAIN-CONTAINING PROTEIN-RELATED"/>
    <property type="match status" value="1"/>
</dbReference>
<evidence type="ECO:0000256" key="3">
    <source>
        <dbReference type="ARBA" id="ARBA00022679"/>
    </source>
</evidence>
<evidence type="ECO:0000256" key="4">
    <source>
        <dbReference type="ARBA" id="ARBA00022741"/>
    </source>
</evidence>